<dbReference type="NCBIfam" id="NF005932">
    <property type="entry name" value="PRK07956.1"/>
    <property type="match status" value="1"/>
</dbReference>
<dbReference type="Pfam" id="PF12826">
    <property type="entry name" value="HHH_2"/>
    <property type="match status" value="1"/>
</dbReference>
<dbReference type="Pfam" id="PF03119">
    <property type="entry name" value="DNA_ligase_ZBD"/>
    <property type="match status" value="1"/>
</dbReference>
<dbReference type="HAMAP" id="MF_01588">
    <property type="entry name" value="DNA_ligase_A"/>
    <property type="match status" value="1"/>
</dbReference>
<dbReference type="Gene3D" id="6.20.10.30">
    <property type="match status" value="1"/>
</dbReference>
<feature type="binding site" evidence="14">
    <location>
        <position position="296"/>
    </location>
    <ligand>
        <name>NAD(+)</name>
        <dbReference type="ChEBI" id="CHEBI:57540"/>
    </ligand>
</feature>
<keyword evidence="17" id="KW-1185">Reference proteome</keyword>
<comment type="function">
    <text evidence="1 14">DNA ligase that catalyzes the formation of phosphodiester linkages between 5'-phosphoryl and 3'-hydroxyl groups in double-stranded DNA using NAD as a coenzyme and as the energy source for the reaction. It is essential for DNA replication and repair of damaged DNA.</text>
</comment>
<name>A0A5C4S0E2_PROVB</name>
<feature type="binding site" evidence="14">
    <location>
        <begin position="34"/>
        <end position="38"/>
    </location>
    <ligand>
        <name>NAD(+)</name>
        <dbReference type="ChEBI" id="CHEBI:57540"/>
    </ligand>
</feature>
<dbReference type="Pfam" id="PF03120">
    <property type="entry name" value="OB_DNA_ligase"/>
    <property type="match status" value="1"/>
</dbReference>
<dbReference type="Proteomes" id="UP000309544">
    <property type="component" value="Unassembled WGS sequence"/>
</dbReference>
<dbReference type="InterPro" id="IPR013840">
    <property type="entry name" value="DNAligase_N"/>
</dbReference>
<dbReference type="Gene3D" id="3.30.470.30">
    <property type="entry name" value="DNA ligase/mRNA capping enzyme"/>
    <property type="match status" value="1"/>
</dbReference>
<dbReference type="SUPFAM" id="SSF56091">
    <property type="entry name" value="DNA ligase/mRNA capping enzyme, catalytic domain"/>
    <property type="match status" value="1"/>
</dbReference>
<feature type="binding site" evidence="14">
    <location>
        <position position="183"/>
    </location>
    <ligand>
        <name>NAD(+)</name>
        <dbReference type="ChEBI" id="CHEBI:57540"/>
    </ligand>
</feature>
<dbReference type="Gene3D" id="3.40.50.10190">
    <property type="entry name" value="BRCT domain"/>
    <property type="match status" value="1"/>
</dbReference>
<keyword evidence="14" id="KW-0464">Manganese</keyword>
<evidence type="ECO:0000256" key="10">
    <source>
        <dbReference type="ARBA" id="ARBA00023027"/>
    </source>
</evidence>
<keyword evidence="11 14" id="KW-0234">DNA repair</keyword>
<dbReference type="Gene3D" id="2.40.50.140">
    <property type="entry name" value="Nucleic acid-binding proteins"/>
    <property type="match status" value="1"/>
</dbReference>
<dbReference type="GO" id="GO:0006260">
    <property type="term" value="P:DNA replication"/>
    <property type="evidence" value="ECO:0007669"/>
    <property type="project" value="UniProtKB-KW"/>
</dbReference>
<dbReference type="PROSITE" id="PS01055">
    <property type="entry name" value="DNA_LIGASE_N1"/>
    <property type="match status" value="1"/>
</dbReference>
<evidence type="ECO:0000313" key="17">
    <source>
        <dbReference type="Proteomes" id="UP000309544"/>
    </source>
</evidence>
<dbReference type="InterPro" id="IPR004149">
    <property type="entry name" value="Znf_DNAligase_C4"/>
</dbReference>
<keyword evidence="4 14" id="KW-0436">Ligase</keyword>
<feature type="binding site" evidence="14">
    <location>
        <begin position="83"/>
        <end position="84"/>
    </location>
    <ligand>
        <name>NAD(+)</name>
        <dbReference type="ChEBI" id="CHEBI:57540"/>
    </ligand>
</feature>
<dbReference type="RefSeq" id="WP_139626617.1">
    <property type="nucleotide sequence ID" value="NZ_VDCI01000004.1"/>
</dbReference>
<dbReference type="GO" id="GO:0046872">
    <property type="term" value="F:metal ion binding"/>
    <property type="evidence" value="ECO:0007669"/>
    <property type="project" value="UniProtKB-KW"/>
</dbReference>
<feature type="binding site" evidence="14">
    <location>
        <position position="414"/>
    </location>
    <ligand>
        <name>Zn(2+)</name>
        <dbReference type="ChEBI" id="CHEBI:29105"/>
    </ligand>
</feature>
<sequence length="673" mass="75415">MHKEDAVIEVSRLREELNRHNYLYYVLARPEISDREFDRMMERLLALETEFPDLVTPDSPSVRVGGQITREFPVVRHTEPMLSLSNTYSGEEVEEFFRRVQRLLPGEAAEEVKFVAELKFDGVAVSLLYRDGLLVRGATRGDGRRGDDITPNLRTVGTVPLRLSGHGGEDGAFLEGEVEVRGEVFMRRDAFLRLNEGRPEEEQFANPRNATAGTLKLQDSREVARRSMMFVAYYLRGDAFEGLRHMERLGRLEDAGFFTGGQYRLCGGMEDIRAFIDEWADRRAELPYEIDGIVLKLDDSRYWQELGATSKSPRWAIAYKYPAEQAETVIRDVVFQVGRLGTITPVAELVPVSLAGTTVSRSTLHNFDEIRRLDVRIGDHVVIEKSGEIIPKVIRVLDAKRADGSRPIEVPHTCPSCGTRLERRDEEVNWYCPNEEGCKAQQRARILHFASRNAMDIKSLGKALVEQLVARGLVTDSGDLYALTKEVLAGLDRMGERSAANLLDALDASKRQPYERVLFALGIRHVGIATARELALAYPSIGKLSEAGSEELAAVADIGPVIAGSIREYFSSPRTTRLLEKLRDAGLHFEAEAPAGLVNRNFEGMSVLFTGTLERHTRQQAAALVEERGGREVKSISRKTDLLVVGRDAGSKLQKARKLDVKVVTEEDFEKML</sequence>
<evidence type="ECO:0000256" key="14">
    <source>
        <dbReference type="HAMAP-Rule" id="MF_01588"/>
    </source>
</evidence>
<keyword evidence="5 14" id="KW-0235">DNA replication</keyword>
<feature type="active site" description="N6-AMP-lysine intermediate" evidence="14">
    <location>
        <position position="119"/>
    </location>
</feature>
<dbReference type="EMBL" id="VDCI01000004">
    <property type="protein sequence ID" value="TNJ36668.1"/>
    <property type="molecule type" value="Genomic_DNA"/>
</dbReference>
<dbReference type="PROSITE" id="PS50172">
    <property type="entry name" value="BRCT"/>
    <property type="match status" value="1"/>
</dbReference>
<dbReference type="SMART" id="SM00532">
    <property type="entry name" value="LIGANc"/>
    <property type="match status" value="1"/>
</dbReference>
<feature type="binding site" evidence="14">
    <location>
        <position position="140"/>
    </location>
    <ligand>
        <name>NAD(+)</name>
        <dbReference type="ChEBI" id="CHEBI:57540"/>
    </ligand>
</feature>
<evidence type="ECO:0000256" key="1">
    <source>
        <dbReference type="ARBA" id="ARBA00004067"/>
    </source>
</evidence>
<dbReference type="EC" id="6.5.1.2" evidence="2 14"/>
<feature type="binding site" evidence="14">
    <location>
        <position position="320"/>
    </location>
    <ligand>
        <name>NAD(+)</name>
        <dbReference type="ChEBI" id="CHEBI:57540"/>
    </ligand>
</feature>
<keyword evidence="8 14" id="KW-0862">Zinc</keyword>
<keyword evidence="6 14" id="KW-0479">Metal-binding</keyword>
<dbReference type="GO" id="GO:0005829">
    <property type="term" value="C:cytosol"/>
    <property type="evidence" value="ECO:0007669"/>
    <property type="project" value="TreeGrafter"/>
</dbReference>
<feature type="binding site" evidence="14">
    <location>
        <position position="417"/>
    </location>
    <ligand>
        <name>Zn(2+)</name>
        <dbReference type="ChEBI" id="CHEBI:29105"/>
    </ligand>
</feature>
<dbReference type="InterPro" id="IPR041663">
    <property type="entry name" value="DisA/LigA_HHH"/>
</dbReference>
<dbReference type="GO" id="GO:0006281">
    <property type="term" value="P:DNA repair"/>
    <property type="evidence" value="ECO:0007669"/>
    <property type="project" value="UniProtKB-KW"/>
</dbReference>
<keyword evidence="9 14" id="KW-0460">Magnesium</keyword>
<keyword evidence="7 14" id="KW-0227">DNA damage</keyword>
<dbReference type="CDD" id="cd17748">
    <property type="entry name" value="BRCT_DNA_ligase_like"/>
    <property type="match status" value="1"/>
</dbReference>
<feature type="domain" description="BRCT" evidence="15">
    <location>
        <begin position="597"/>
        <end position="673"/>
    </location>
</feature>
<evidence type="ECO:0000256" key="8">
    <source>
        <dbReference type="ARBA" id="ARBA00022833"/>
    </source>
</evidence>
<dbReference type="FunFam" id="1.10.287.610:FF:000002">
    <property type="entry name" value="DNA ligase"/>
    <property type="match status" value="1"/>
</dbReference>
<dbReference type="AlphaFoldDB" id="A0A5C4S0E2"/>
<dbReference type="SMART" id="SM00278">
    <property type="entry name" value="HhH1"/>
    <property type="match status" value="4"/>
</dbReference>
<dbReference type="SUPFAM" id="SSF50249">
    <property type="entry name" value="Nucleic acid-binding proteins"/>
    <property type="match status" value="1"/>
</dbReference>
<dbReference type="InterPro" id="IPR013839">
    <property type="entry name" value="DNAligase_adenylation"/>
</dbReference>
<evidence type="ECO:0000256" key="3">
    <source>
        <dbReference type="ARBA" id="ARBA00013308"/>
    </source>
</evidence>
<dbReference type="InterPro" id="IPR001679">
    <property type="entry name" value="DNA_ligase"/>
</dbReference>
<dbReference type="InterPro" id="IPR036420">
    <property type="entry name" value="BRCT_dom_sf"/>
</dbReference>
<keyword evidence="10 14" id="KW-0520">NAD</keyword>
<dbReference type="FunFam" id="2.40.50.140:FF:000012">
    <property type="entry name" value="DNA ligase"/>
    <property type="match status" value="1"/>
</dbReference>
<dbReference type="GO" id="GO:0003911">
    <property type="term" value="F:DNA ligase (NAD+) activity"/>
    <property type="evidence" value="ECO:0007669"/>
    <property type="project" value="UniProtKB-UniRule"/>
</dbReference>
<feature type="binding site" evidence="14">
    <location>
        <position position="438"/>
    </location>
    <ligand>
        <name>Zn(2+)</name>
        <dbReference type="ChEBI" id="CHEBI:29105"/>
    </ligand>
</feature>
<reference evidence="16 17" key="1">
    <citation type="submission" date="2019-05" db="EMBL/GenBank/DDBJ databases">
        <title>Draft Whole-Genome sequence of the green sulfur bacterium Prosthecochloris vibrioformis DSM 260.</title>
        <authorList>
            <person name="Meyer T.E."/>
            <person name="Kyndt J.A."/>
        </authorList>
    </citation>
    <scope>NUCLEOTIDE SEQUENCE [LARGE SCALE GENOMIC DNA]</scope>
    <source>
        <strain evidence="16 17">DSM 260</strain>
    </source>
</reference>
<dbReference type="SUPFAM" id="SSF52113">
    <property type="entry name" value="BRCT domain"/>
    <property type="match status" value="1"/>
</dbReference>
<dbReference type="InterPro" id="IPR003583">
    <property type="entry name" value="Hlx-hairpin-Hlx_DNA-bd_motif"/>
</dbReference>
<protein>
    <recommendedName>
        <fullName evidence="3 14">DNA ligase</fullName>
        <ecNumber evidence="2 14">6.5.1.2</ecNumber>
    </recommendedName>
    <alternativeName>
        <fullName evidence="14">Polydeoxyribonucleotide synthase [NAD(+)]</fullName>
    </alternativeName>
</protein>
<proteinExistence type="inferred from homology"/>
<dbReference type="InterPro" id="IPR018239">
    <property type="entry name" value="DNA_ligase_AS"/>
</dbReference>
<dbReference type="InterPro" id="IPR004150">
    <property type="entry name" value="NAD_DNA_ligase_OB"/>
</dbReference>
<dbReference type="PANTHER" id="PTHR23389">
    <property type="entry name" value="CHROMOSOME TRANSMISSION FIDELITY FACTOR 18"/>
    <property type="match status" value="1"/>
</dbReference>
<dbReference type="Gene3D" id="1.10.150.20">
    <property type="entry name" value="5' to 3' exonuclease, C-terminal subdomain"/>
    <property type="match status" value="2"/>
</dbReference>
<dbReference type="CDD" id="cd00114">
    <property type="entry name" value="LIGANc"/>
    <property type="match status" value="1"/>
</dbReference>
<comment type="caution">
    <text evidence="16">The sequence shown here is derived from an EMBL/GenBank/DDBJ whole genome shotgun (WGS) entry which is preliminary data.</text>
</comment>
<evidence type="ECO:0000256" key="7">
    <source>
        <dbReference type="ARBA" id="ARBA00022763"/>
    </source>
</evidence>
<dbReference type="Gene3D" id="1.10.287.610">
    <property type="entry name" value="Helix hairpin bin"/>
    <property type="match status" value="1"/>
</dbReference>
<dbReference type="InterPro" id="IPR012340">
    <property type="entry name" value="NA-bd_OB-fold"/>
</dbReference>
<dbReference type="InterPro" id="IPR010994">
    <property type="entry name" value="RuvA_2-like"/>
</dbReference>
<evidence type="ECO:0000256" key="4">
    <source>
        <dbReference type="ARBA" id="ARBA00022598"/>
    </source>
</evidence>
<evidence type="ECO:0000259" key="15">
    <source>
        <dbReference type="PROSITE" id="PS50172"/>
    </source>
</evidence>
<evidence type="ECO:0000256" key="6">
    <source>
        <dbReference type="ARBA" id="ARBA00022723"/>
    </source>
</evidence>
<dbReference type="Pfam" id="PF01653">
    <property type="entry name" value="DNA_ligase_aden"/>
    <property type="match status" value="1"/>
</dbReference>
<organism evidence="16 17">
    <name type="scientific">Prosthecochloris vibrioformis</name>
    <name type="common">Chlorobium vibrioforme</name>
    <dbReference type="NCBI Taxonomy" id="1098"/>
    <lineage>
        <taxon>Bacteria</taxon>
        <taxon>Pseudomonadati</taxon>
        <taxon>Chlorobiota</taxon>
        <taxon>Chlorobiia</taxon>
        <taxon>Chlorobiales</taxon>
        <taxon>Chlorobiaceae</taxon>
        <taxon>Prosthecochloris</taxon>
    </lineage>
</organism>
<feature type="binding site" evidence="14">
    <location>
        <position position="432"/>
    </location>
    <ligand>
        <name>Zn(2+)</name>
        <dbReference type="ChEBI" id="CHEBI:29105"/>
    </ligand>
</feature>
<gene>
    <name evidence="14 16" type="primary">ligA</name>
    <name evidence="16" type="ORF">FGF68_06285</name>
</gene>
<dbReference type="GO" id="GO:0003677">
    <property type="term" value="F:DNA binding"/>
    <property type="evidence" value="ECO:0007669"/>
    <property type="project" value="InterPro"/>
</dbReference>
<comment type="cofactor">
    <cofactor evidence="14">
        <name>Mg(2+)</name>
        <dbReference type="ChEBI" id="CHEBI:18420"/>
    </cofactor>
    <cofactor evidence="14">
        <name>Mn(2+)</name>
        <dbReference type="ChEBI" id="CHEBI:29035"/>
    </cofactor>
</comment>
<dbReference type="Pfam" id="PF00533">
    <property type="entry name" value="BRCT"/>
    <property type="match status" value="1"/>
</dbReference>
<dbReference type="PANTHER" id="PTHR23389:SF9">
    <property type="entry name" value="DNA LIGASE"/>
    <property type="match status" value="1"/>
</dbReference>
<evidence type="ECO:0000256" key="5">
    <source>
        <dbReference type="ARBA" id="ARBA00022705"/>
    </source>
</evidence>
<dbReference type="PIRSF" id="PIRSF001604">
    <property type="entry name" value="LigA"/>
    <property type="match status" value="1"/>
</dbReference>
<evidence type="ECO:0000256" key="13">
    <source>
        <dbReference type="ARBA" id="ARBA00060881"/>
    </source>
</evidence>
<accession>A0A5C4S0E2</accession>
<feature type="binding site" evidence="14">
    <location>
        <position position="117"/>
    </location>
    <ligand>
        <name>NAD(+)</name>
        <dbReference type="ChEBI" id="CHEBI:57540"/>
    </ligand>
</feature>
<evidence type="ECO:0000256" key="12">
    <source>
        <dbReference type="ARBA" id="ARBA00034005"/>
    </source>
</evidence>
<dbReference type="SMART" id="SM00292">
    <property type="entry name" value="BRCT"/>
    <property type="match status" value="1"/>
</dbReference>
<evidence type="ECO:0000256" key="2">
    <source>
        <dbReference type="ARBA" id="ARBA00012722"/>
    </source>
</evidence>
<dbReference type="FunFam" id="1.10.150.20:FF:000007">
    <property type="entry name" value="DNA ligase"/>
    <property type="match status" value="1"/>
</dbReference>
<comment type="catalytic activity">
    <reaction evidence="12 14">
        <text>NAD(+) + (deoxyribonucleotide)n-3'-hydroxyl + 5'-phospho-(deoxyribonucleotide)m = (deoxyribonucleotide)n+m + AMP + beta-nicotinamide D-nucleotide.</text>
        <dbReference type="EC" id="6.5.1.2"/>
    </reaction>
</comment>
<dbReference type="NCBIfam" id="TIGR00575">
    <property type="entry name" value="dnlj"/>
    <property type="match status" value="1"/>
</dbReference>
<evidence type="ECO:0000313" key="16">
    <source>
        <dbReference type="EMBL" id="TNJ36668.1"/>
    </source>
</evidence>
<dbReference type="InterPro" id="IPR001357">
    <property type="entry name" value="BRCT_dom"/>
</dbReference>
<dbReference type="SUPFAM" id="SSF47781">
    <property type="entry name" value="RuvA domain 2-like"/>
    <property type="match status" value="1"/>
</dbReference>
<comment type="similarity">
    <text evidence="13 14">Belongs to the NAD-dependent DNA ligase family. LigA subfamily.</text>
</comment>
<evidence type="ECO:0000256" key="11">
    <source>
        <dbReference type="ARBA" id="ARBA00023204"/>
    </source>
</evidence>
<evidence type="ECO:0000256" key="9">
    <source>
        <dbReference type="ARBA" id="ARBA00022842"/>
    </source>
</evidence>